<proteinExistence type="inferred from homology"/>
<dbReference type="Pfam" id="PF02545">
    <property type="entry name" value="Maf"/>
    <property type="match status" value="1"/>
</dbReference>
<dbReference type="Proteomes" id="UP001393056">
    <property type="component" value="Unassembled WGS sequence"/>
</dbReference>
<evidence type="ECO:0000313" key="5">
    <source>
        <dbReference type="EMBL" id="MEL1248220.1"/>
    </source>
</evidence>
<keyword evidence="3 4" id="KW-0546">Nucleotide metabolism</keyword>
<feature type="site" description="Important for substrate specificity" evidence="4">
    <location>
        <position position="78"/>
    </location>
</feature>
<dbReference type="PANTHER" id="PTHR43213">
    <property type="entry name" value="BIFUNCTIONAL DTTP/UTP PYROPHOSPHATASE/METHYLTRANSFERASE PROTEIN-RELATED"/>
    <property type="match status" value="1"/>
</dbReference>
<organism evidence="5 6">
    <name type="scientific">Flavobacterium helocola</name>
    <dbReference type="NCBI Taxonomy" id="3139139"/>
    <lineage>
        <taxon>Bacteria</taxon>
        <taxon>Pseudomonadati</taxon>
        <taxon>Bacteroidota</taxon>
        <taxon>Flavobacteriia</taxon>
        <taxon>Flavobacteriales</taxon>
        <taxon>Flavobacteriaceae</taxon>
        <taxon>Flavobacterium</taxon>
    </lineage>
</organism>
<evidence type="ECO:0000256" key="1">
    <source>
        <dbReference type="ARBA" id="ARBA00001968"/>
    </source>
</evidence>
<dbReference type="PIRSF" id="PIRSF006305">
    <property type="entry name" value="Maf"/>
    <property type="match status" value="1"/>
</dbReference>
<feature type="site" description="Important for substrate specificity" evidence="4">
    <location>
        <position position="19"/>
    </location>
</feature>
<keyword evidence="4" id="KW-0963">Cytoplasm</keyword>
<evidence type="ECO:0000256" key="3">
    <source>
        <dbReference type="ARBA" id="ARBA00023080"/>
    </source>
</evidence>
<dbReference type="CDD" id="cd00555">
    <property type="entry name" value="Maf"/>
    <property type="match status" value="1"/>
</dbReference>
<comment type="catalytic activity">
    <reaction evidence="4">
        <text>dTTP + H2O = dTMP + diphosphate + H(+)</text>
        <dbReference type="Rhea" id="RHEA:28534"/>
        <dbReference type="ChEBI" id="CHEBI:15377"/>
        <dbReference type="ChEBI" id="CHEBI:15378"/>
        <dbReference type="ChEBI" id="CHEBI:33019"/>
        <dbReference type="ChEBI" id="CHEBI:37568"/>
        <dbReference type="ChEBI" id="CHEBI:63528"/>
        <dbReference type="EC" id="3.6.1.9"/>
    </reaction>
</comment>
<dbReference type="SUPFAM" id="SSF52972">
    <property type="entry name" value="ITPase-like"/>
    <property type="match status" value="1"/>
</dbReference>
<name>A0ABU9I726_9FLAO</name>
<dbReference type="HAMAP" id="MF_00528">
    <property type="entry name" value="Maf"/>
    <property type="match status" value="1"/>
</dbReference>
<dbReference type="PANTHER" id="PTHR43213:SF5">
    <property type="entry name" value="BIFUNCTIONAL DTTP_UTP PYROPHOSPHATASE_METHYLTRANSFERASE PROTEIN-RELATED"/>
    <property type="match status" value="1"/>
</dbReference>
<gene>
    <name evidence="5" type="ORF">AAEO58_09205</name>
</gene>
<feature type="active site" description="Proton acceptor" evidence="4">
    <location>
        <position position="77"/>
    </location>
</feature>
<dbReference type="EMBL" id="JBBYHT010000004">
    <property type="protein sequence ID" value="MEL1248220.1"/>
    <property type="molecule type" value="Genomic_DNA"/>
</dbReference>
<feature type="site" description="Important for substrate specificity" evidence="4">
    <location>
        <position position="160"/>
    </location>
</feature>
<comment type="similarity">
    <text evidence="4">Belongs to the Maf family. YhdE subfamily.</text>
</comment>
<evidence type="ECO:0000313" key="6">
    <source>
        <dbReference type="Proteomes" id="UP001393056"/>
    </source>
</evidence>
<evidence type="ECO:0000256" key="2">
    <source>
        <dbReference type="ARBA" id="ARBA00022801"/>
    </source>
</evidence>
<reference evidence="5 6" key="1">
    <citation type="submission" date="2024-04" db="EMBL/GenBank/DDBJ databases">
        <title>Flavobacterium sp. DGU41 16S ribosomal RNA gene Genome sequencing and assembly.</title>
        <authorList>
            <person name="Park S."/>
        </authorList>
    </citation>
    <scope>NUCLEOTIDE SEQUENCE [LARGE SCALE GENOMIC DNA]</scope>
    <source>
        <strain evidence="5 6">DGU41</strain>
    </source>
</reference>
<comment type="catalytic activity">
    <reaction evidence="4">
        <text>UTP + H2O = UMP + diphosphate + H(+)</text>
        <dbReference type="Rhea" id="RHEA:29395"/>
        <dbReference type="ChEBI" id="CHEBI:15377"/>
        <dbReference type="ChEBI" id="CHEBI:15378"/>
        <dbReference type="ChEBI" id="CHEBI:33019"/>
        <dbReference type="ChEBI" id="CHEBI:46398"/>
        <dbReference type="ChEBI" id="CHEBI:57865"/>
        <dbReference type="EC" id="3.6.1.9"/>
    </reaction>
</comment>
<comment type="caution">
    <text evidence="5">The sequence shown here is derived from an EMBL/GenBank/DDBJ whole genome shotgun (WGS) entry which is preliminary data.</text>
</comment>
<comment type="cofactor">
    <cofactor evidence="1 4">
        <name>a divalent metal cation</name>
        <dbReference type="ChEBI" id="CHEBI:60240"/>
    </cofactor>
</comment>
<dbReference type="InterPro" id="IPR029001">
    <property type="entry name" value="ITPase-like_fam"/>
</dbReference>
<dbReference type="InterPro" id="IPR003697">
    <property type="entry name" value="Maf-like"/>
</dbReference>
<comment type="subcellular location">
    <subcellularLocation>
        <location evidence="4">Cytoplasm</location>
    </subcellularLocation>
</comment>
<accession>A0ABU9I726</accession>
<dbReference type="Gene3D" id="3.90.950.10">
    <property type="match status" value="1"/>
</dbReference>
<dbReference type="NCBIfam" id="TIGR00172">
    <property type="entry name" value="maf"/>
    <property type="match status" value="1"/>
</dbReference>
<dbReference type="RefSeq" id="WP_341683146.1">
    <property type="nucleotide sequence ID" value="NZ_JBBYHT010000004.1"/>
</dbReference>
<sequence length="194" mass="22239">MLKEKLNKINIILASGSPRRQQFFKEMDLHYTIRLKEIEEIYPEHLQAEEITNFLAELKASAFENELKENDVLVTSDTIVWLNGKALGKPKDYDDAFKMLQQLANQTHEVITSVCLKSIDKTDVFHCVTKVTFANLSDEAITYYLNNYKPFDKAGSYGIQDWIGLIGISKIEGSYTNVVGLPTEMLFQKLMNYV</sequence>
<keyword evidence="6" id="KW-1185">Reference proteome</keyword>
<comment type="caution">
    <text evidence="4">Lacks conserved residue(s) required for the propagation of feature annotation.</text>
</comment>
<comment type="function">
    <text evidence="4">Nucleoside triphosphate pyrophosphatase that hydrolyzes dTTP and UTP. May have a dual role in cell division arrest and in preventing the incorporation of modified nucleotides into cellular nucleic acids.</text>
</comment>
<evidence type="ECO:0000256" key="4">
    <source>
        <dbReference type="HAMAP-Rule" id="MF_00528"/>
    </source>
</evidence>
<keyword evidence="2 4" id="KW-0378">Hydrolase</keyword>
<dbReference type="EC" id="3.6.1.9" evidence="4"/>
<protein>
    <recommendedName>
        <fullName evidence="4">dTTP/UTP pyrophosphatase</fullName>
        <shortName evidence="4">dTTPase/UTPase</shortName>
        <ecNumber evidence="4">3.6.1.9</ecNumber>
    </recommendedName>
    <alternativeName>
        <fullName evidence="4">Nucleoside triphosphate pyrophosphatase</fullName>
    </alternativeName>
    <alternativeName>
        <fullName evidence="4">Nucleotide pyrophosphatase</fullName>
        <shortName evidence="4">Nucleotide PPase</shortName>
    </alternativeName>
</protein>